<feature type="domain" description="dUTPase-like" evidence="1">
    <location>
        <begin position="1"/>
        <end position="61"/>
    </location>
</feature>
<reference evidence="2 3" key="1">
    <citation type="journal article" date="2019" name="Gigascience">
        <title>High-coverage genomes to elucidate the evolution of penguins.</title>
        <authorList>
            <person name="Pan H."/>
            <person name="Cole T.L."/>
            <person name="Bi X."/>
            <person name="Fang M."/>
            <person name="Zhou C."/>
            <person name="Yang Z."/>
            <person name="Ksepka D.T."/>
            <person name="Hart T."/>
            <person name="Bouzat J.L."/>
            <person name="Argilla L.S."/>
            <person name="Bertelsen M.F."/>
            <person name="Boersma P.D."/>
            <person name="Bost C.A."/>
            <person name="Cherel Y."/>
            <person name="Dann P."/>
            <person name="Fiddaman S.R."/>
            <person name="Howard P."/>
            <person name="Labuschagne K."/>
            <person name="Mattern T."/>
            <person name="Miller G."/>
            <person name="Parker P."/>
            <person name="Phillips R.A."/>
            <person name="Quillfeldt P."/>
            <person name="Ryan P.G."/>
            <person name="Taylor H."/>
            <person name="Thompson D.R."/>
            <person name="Young M.J."/>
            <person name="Ellegaard M.R."/>
            <person name="Gilbert M.T.P."/>
            <person name="Sinding M.S."/>
            <person name="Pacheco G."/>
            <person name="Shepherd L.D."/>
            <person name="Tennyson A.J.D."/>
            <person name="Grosser S."/>
            <person name="Kay E."/>
            <person name="Nupen L.J."/>
            <person name="Ellenberg U."/>
            <person name="Houston D.M."/>
            <person name="Reeve A.H."/>
            <person name="Johnson K."/>
            <person name="Masello J.F."/>
            <person name="Stracke T."/>
            <person name="McKinlay B."/>
            <person name="Borboroglu P.G."/>
            <person name="Zhang D.X."/>
            <person name="Zhang G."/>
        </authorList>
    </citation>
    <scope>NUCLEOTIDE SEQUENCE [LARGE SCALE GENOMIC DNA]</scope>
    <source>
        <strain evidence="2">GAPE 212</strain>
    </source>
</reference>
<evidence type="ECO:0000313" key="2">
    <source>
        <dbReference type="EMBL" id="KAF1416289.1"/>
    </source>
</evidence>
<dbReference type="Pfam" id="PF00692">
    <property type="entry name" value="dUTPase"/>
    <property type="match status" value="1"/>
</dbReference>
<evidence type="ECO:0000313" key="3">
    <source>
        <dbReference type="Proteomes" id="UP000785099"/>
    </source>
</evidence>
<name>A0A8J4I7X4_SPHME</name>
<evidence type="ECO:0000259" key="1">
    <source>
        <dbReference type="Pfam" id="PF00692"/>
    </source>
</evidence>
<protein>
    <recommendedName>
        <fullName evidence="1">dUTPase-like domain-containing protein</fullName>
    </recommendedName>
</protein>
<keyword evidence="3" id="KW-1185">Reference proteome</keyword>
<sequence>QGLFVLPGVIDSDYTGQVQALLRTPSPPMFIPARSRIAQLVPFMSMVCNRDSVTRGAGGFG</sequence>
<dbReference type="AlphaFoldDB" id="A0A8J4I7X4"/>
<feature type="non-terminal residue" evidence="2">
    <location>
        <position position="61"/>
    </location>
</feature>
<comment type="caution">
    <text evidence="2">The sequence shown here is derived from an EMBL/GenBank/DDBJ whole genome shotgun (WGS) entry which is preliminary data.</text>
</comment>
<dbReference type="InterPro" id="IPR029054">
    <property type="entry name" value="dUTPase-like"/>
</dbReference>
<proteinExistence type="predicted"/>
<dbReference type="EMBL" id="VUKU01019851">
    <property type="protein sequence ID" value="KAF1416289.1"/>
    <property type="molecule type" value="Genomic_DNA"/>
</dbReference>
<dbReference type="InterPro" id="IPR036157">
    <property type="entry name" value="dUTPase-like_sf"/>
</dbReference>
<dbReference type="Gene3D" id="2.70.40.10">
    <property type="match status" value="1"/>
</dbReference>
<feature type="non-terminal residue" evidence="2">
    <location>
        <position position="1"/>
    </location>
</feature>
<dbReference type="SUPFAM" id="SSF51283">
    <property type="entry name" value="dUTPase-like"/>
    <property type="match status" value="1"/>
</dbReference>
<accession>A0A8J4I7X4</accession>
<gene>
    <name evidence="2" type="ORF">FQV24_0007975</name>
</gene>
<organism evidence="2 3">
    <name type="scientific">Spheniscus mendiculus</name>
    <name type="common">Galapagos penguin</name>
    <dbReference type="NCBI Taxonomy" id="156760"/>
    <lineage>
        <taxon>Eukaryota</taxon>
        <taxon>Metazoa</taxon>
        <taxon>Chordata</taxon>
        <taxon>Craniata</taxon>
        <taxon>Vertebrata</taxon>
        <taxon>Euteleostomi</taxon>
        <taxon>Archelosauria</taxon>
        <taxon>Archosauria</taxon>
        <taxon>Dinosauria</taxon>
        <taxon>Saurischia</taxon>
        <taxon>Theropoda</taxon>
        <taxon>Coelurosauria</taxon>
        <taxon>Aves</taxon>
        <taxon>Neognathae</taxon>
        <taxon>Neoaves</taxon>
        <taxon>Aequornithes</taxon>
        <taxon>Sphenisciformes</taxon>
        <taxon>Spheniscidae</taxon>
        <taxon>Spheniscus</taxon>
    </lineage>
</organism>
<dbReference type="Proteomes" id="UP000785099">
    <property type="component" value="Unassembled WGS sequence"/>
</dbReference>